<dbReference type="Proteomes" id="UP001499988">
    <property type="component" value="Unassembled WGS sequence"/>
</dbReference>
<dbReference type="Gene3D" id="3.40.50.300">
    <property type="entry name" value="P-loop containing nucleotide triphosphate hydrolases"/>
    <property type="match status" value="1"/>
</dbReference>
<dbReference type="GO" id="GO:0005524">
    <property type="term" value="F:ATP binding"/>
    <property type="evidence" value="ECO:0007669"/>
    <property type="project" value="UniProtKB-KW"/>
</dbReference>
<dbReference type="SMART" id="SM00382">
    <property type="entry name" value="AAA"/>
    <property type="match status" value="1"/>
</dbReference>
<dbReference type="PANTHER" id="PTHR42939">
    <property type="entry name" value="ABC TRANSPORTER ATP-BINDING PROTEIN ALBC-RELATED"/>
    <property type="match status" value="1"/>
</dbReference>
<protein>
    <submittedName>
        <fullName evidence="5">ATP-binding cassette domain-containing protein</fullName>
    </submittedName>
</protein>
<dbReference type="InterPro" id="IPR051782">
    <property type="entry name" value="ABC_Transporter_VariousFunc"/>
</dbReference>
<gene>
    <name evidence="5" type="ORF">GCM10023333_02940</name>
</gene>
<keyword evidence="3 5" id="KW-0067">ATP-binding</keyword>
<dbReference type="InterPro" id="IPR003439">
    <property type="entry name" value="ABC_transporter-like_ATP-bd"/>
</dbReference>
<evidence type="ECO:0000313" key="5">
    <source>
        <dbReference type="EMBL" id="GAA4873492.1"/>
    </source>
</evidence>
<accession>A0ABP9EDE9</accession>
<dbReference type="RefSeq" id="WP_345332594.1">
    <property type="nucleotide sequence ID" value="NZ_BAABJZ010000004.1"/>
</dbReference>
<evidence type="ECO:0000256" key="2">
    <source>
        <dbReference type="ARBA" id="ARBA00022741"/>
    </source>
</evidence>
<reference evidence="6" key="1">
    <citation type="journal article" date="2019" name="Int. J. Syst. Evol. Microbiol.">
        <title>The Global Catalogue of Microorganisms (GCM) 10K type strain sequencing project: providing services to taxonomists for standard genome sequencing and annotation.</title>
        <authorList>
            <consortium name="The Broad Institute Genomics Platform"/>
            <consortium name="The Broad Institute Genome Sequencing Center for Infectious Disease"/>
            <person name="Wu L."/>
            <person name="Ma J."/>
        </authorList>
    </citation>
    <scope>NUCLEOTIDE SEQUENCE [LARGE SCALE GENOMIC DNA]</scope>
    <source>
        <strain evidence="6">JCM 18401</strain>
    </source>
</reference>
<dbReference type="EMBL" id="BAABJZ010000004">
    <property type="protein sequence ID" value="GAA4873492.1"/>
    <property type="molecule type" value="Genomic_DNA"/>
</dbReference>
<dbReference type="Pfam" id="PF00005">
    <property type="entry name" value="ABC_tran"/>
    <property type="match status" value="1"/>
</dbReference>
<dbReference type="InterPro" id="IPR027417">
    <property type="entry name" value="P-loop_NTPase"/>
</dbReference>
<keyword evidence="2" id="KW-0547">Nucleotide-binding</keyword>
<dbReference type="PROSITE" id="PS50893">
    <property type="entry name" value="ABC_TRANSPORTER_2"/>
    <property type="match status" value="1"/>
</dbReference>
<comment type="caution">
    <text evidence="5">The sequence shown here is derived from an EMBL/GenBank/DDBJ whole genome shotgun (WGS) entry which is preliminary data.</text>
</comment>
<organism evidence="5 6">
    <name type="scientific">Ferrimonas pelagia</name>
    <dbReference type="NCBI Taxonomy" id="1177826"/>
    <lineage>
        <taxon>Bacteria</taxon>
        <taxon>Pseudomonadati</taxon>
        <taxon>Pseudomonadota</taxon>
        <taxon>Gammaproteobacteria</taxon>
        <taxon>Alteromonadales</taxon>
        <taxon>Ferrimonadaceae</taxon>
        <taxon>Ferrimonas</taxon>
    </lineage>
</organism>
<dbReference type="PANTHER" id="PTHR42939:SF1">
    <property type="entry name" value="ABC TRANSPORTER ATP-BINDING PROTEIN ALBC-RELATED"/>
    <property type="match status" value="1"/>
</dbReference>
<dbReference type="SUPFAM" id="SSF52540">
    <property type="entry name" value="P-loop containing nucleoside triphosphate hydrolases"/>
    <property type="match status" value="1"/>
</dbReference>
<keyword evidence="6" id="KW-1185">Reference proteome</keyword>
<evidence type="ECO:0000259" key="4">
    <source>
        <dbReference type="PROSITE" id="PS50893"/>
    </source>
</evidence>
<keyword evidence="1" id="KW-0813">Transport</keyword>
<name>A0ABP9EDE9_9GAMM</name>
<dbReference type="InterPro" id="IPR003593">
    <property type="entry name" value="AAA+_ATPase"/>
</dbReference>
<evidence type="ECO:0000256" key="3">
    <source>
        <dbReference type="ARBA" id="ARBA00022840"/>
    </source>
</evidence>
<sequence>MITLSQLGFGYGAQAPLFQNVSLTIPTGRCVALLGANGQGKSTLLKLLAGALTPKSGNLRVLDEIPRQRSPQLYQQLFFVPDQLELPPISGQRYLDRFGLFYPGFDAERCAQLLTRFEVDPSNTLTELSLGQCKKFYLAFALSSGCRLLLLDEPTNGLDIPAKAVLRDWIARHLDDEQTVLIATHQIKDIDASVDALLLLAHGGVHWFDLWELPKSVAQSIGPQAPEHSLYHESRAGLCHALVPARGTPPCEIDLELLFNAFHHNFTGMMVELEPEAA</sequence>
<evidence type="ECO:0000313" key="6">
    <source>
        <dbReference type="Proteomes" id="UP001499988"/>
    </source>
</evidence>
<proteinExistence type="predicted"/>
<evidence type="ECO:0000256" key="1">
    <source>
        <dbReference type="ARBA" id="ARBA00022448"/>
    </source>
</evidence>
<feature type="domain" description="ABC transporter" evidence="4">
    <location>
        <begin position="2"/>
        <end position="227"/>
    </location>
</feature>